<dbReference type="GO" id="GO:0022857">
    <property type="term" value="F:transmembrane transporter activity"/>
    <property type="evidence" value="ECO:0007669"/>
    <property type="project" value="InterPro"/>
</dbReference>
<keyword evidence="2" id="KW-0813">Transport</keyword>
<feature type="transmembrane region" description="Helical" evidence="7">
    <location>
        <begin position="195"/>
        <end position="215"/>
    </location>
</feature>
<comment type="similarity">
    <text evidence="6">Belongs to the major facilitator superfamily. Spinster (TC 2.A.1.49) family.</text>
</comment>
<feature type="transmembrane region" description="Helical" evidence="7">
    <location>
        <begin position="164"/>
        <end position="189"/>
    </location>
</feature>
<protein>
    <recommendedName>
        <fullName evidence="8">Major facilitator superfamily (MFS) profile domain-containing protein</fullName>
    </recommendedName>
</protein>
<dbReference type="Proteomes" id="UP000681967">
    <property type="component" value="Unassembled WGS sequence"/>
</dbReference>
<evidence type="ECO:0000313" key="9">
    <source>
        <dbReference type="EMBL" id="CAF4078801.1"/>
    </source>
</evidence>
<organism evidence="9 10">
    <name type="scientific">Rotaria magnacalcarata</name>
    <dbReference type="NCBI Taxonomy" id="392030"/>
    <lineage>
        <taxon>Eukaryota</taxon>
        <taxon>Metazoa</taxon>
        <taxon>Spiralia</taxon>
        <taxon>Gnathifera</taxon>
        <taxon>Rotifera</taxon>
        <taxon>Eurotatoria</taxon>
        <taxon>Bdelloidea</taxon>
        <taxon>Philodinida</taxon>
        <taxon>Philodinidae</taxon>
        <taxon>Rotaria</taxon>
    </lineage>
</organism>
<sequence>MSLDVSDLIPVIEPDIEFSLSYSGEKSKREKYKNAITMTILLCINLLNFMDRFIIAGILDKIIHDFKISESQGGLLQTVFVCSYMALAPLFGYLGDRYSRKMLITVGVSVWSVTTLAGSFVPKNLFAVFAILRGLVGIGEASYSCVAPTIIADMYKHDMRTRMLALFNIAVPVGGGLGYIVGAYVSVAFNGNWRWALRITPVLGIVCVILLAVLVREPVRGGADGAQVLKRDNWFSDILKIFRVKSFILTTLGFTWGDASSPYIIGLISDFFSKGVHHDDVLWKSLRYAFMLTPVVAGFGGIAFLFAAIFIVRDRHEAEATIESANTLETFHMEVSSNT</sequence>
<dbReference type="GO" id="GO:0016020">
    <property type="term" value="C:membrane"/>
    <property type="evidence" value="ECO:0007669"/>
    <property type="project" value="UniProtKB-SubCell"/>
</dbReference>
<accession>A0A8S2Q399</accession>
<name>A0A8S2Q399_9BILA</name>
<evidence type="ECO:0000256" key="3">
    <source>
        <dbReference type="ARBA" id="ARBA00022692"/>
    </source>
</evidence>
<evidence type="ECO:0000256" key="2">
    <source>
        <dbReference type="ARBA" id="ARBA00022448"/>
    </source>
</evidence>
<dbReference type="PANTHER" id="PTHR23505:SF79">
    <property type="entry name" value="PROTEIN SPINSTER"/>
    <property type="match status" value="1"/>
</dbReference>
<evidence type="ECO:0000259" key="8">
    <source>
        <dbReference type="PROSITE" id="PS50850"/>
    </source>
</evidence>
<reference evidence="9" key="1">
    <citation type="submission" date="2021-02" db="EMBL/GenBank/DDBJ databases">
        <authorList>
            <person name="Nowell W R."/>
        </authorList>
    </citation>
    <scope>NUCLEOTIDE SEQUENCE</scope>
</reference>
<feature type="transmembrane region" description="Helical" evidence="7">
    <location>
        <begin position="247"/>
        <end position="268"/>
    </location>
</feature>
<keyword evidence="5 7" id="KW-0472">Membrane</keyword>
<evidence type="ECO:0000313" key="10">
    <source>
        <dbReference type="Proteomes" id="UP000681967"/>
    </source>
</evidence>
<dbReference type="Gene3D" id="1.20.1250.20">
    <property type="entry name" value="MFS general substrate transporter like domains"/>
    <property type="match status" value="1"/>
</dbReference>
<dbReference type="InterPro" id="IPR044770">
    <property type="entry name" value="MFS_spinster-like"/>
</dbReference>
<feature type="transmembrane region" description="Helical" evidence="7">
    <location>
        <begin position="75"/>
        <end position="95"/>
    </location>
</feature>
<evidence type="ECO:0000256" key="4">
    <source>
        <dbReference type="ARBA" id="ARBA00022989"/>
    </source>
</evidence>
<dbReference type="InterPro" id="IPR036259">
    <property type="entry name" value="MFS_trans_sf"/>
</dbReference>
<feature type="transmembrane region" description="Helical" evidence="7">
    <location>
        <begin position="288"/>
        <end position="312"/>
    </location>
</feature>
<proteinExistence type="inferred from homology"/>
<evidence type="ECO:0000256" key="6">
    <source>
        <dbReference type="ARBA" id="ARBA00024338"/>
    </source>
</evidence>
<evidence type="ECO:0000256" key="5">
    <source>
        <dbReference type="ARBA" id="ARBA00023136"/>
    </source>
</evidence>
<evidence type="ECO:0000256" key="7">
    <source>
        <dbReference type="SAM" id="Phobius"/>
    </source>
</evidence>
<dbReference type="AlphaFoldDB" id="A0A8S2Q399"/>
<feature type="domain" description="Major facilitator superfamily (MFS) profile" evidence="8">
    <location>
        <begin position="37"/>
        <end position="339"/>
    </location>
</feature>
<dbReference type="PANTHER" id="PTHR23505">
    <property type="entry name" value="SPINSTER"/>
    <property type="match status" value="1"/>
</dbReference>
<keyword evidence="4 7" id="KW-1133">Transmembrane helix</keyword>
<dbReference type="InterPro" id="IPR011701">
    <property type="entry name" value="MFS"/>
</dbReference>
<dbReference type="InterPro" id="IPR020846">
    <property type="entry name" value="MFS_dom"/>
</dbReference>
<evidence type="ECO:0000256" key="1">
    <source>
        <dbReference type="ARBA" id="ARBA00004141"/>
    </source>
</evidence>
<dbReference type="EMBL" id="CAJOBH010007251">
    <property type="protein sequence ID" value="CAF4078801.1"/>
    <property type="molecule type" value="Genomic_DNA"/>
</dbReference>
<dbReference type="PROSITE" id="PS50850">
    <property type="entry name" value="MFS"/>
    <property type="match status" value="1"/>
</dbReference>
<feature type="transmembrane region" description="Helical" evidence="7">
    <location>
        <begin position="127"/>
        <end position="152"/>
    </location>
</feature>
<dbReference type="SUPFAM" id="SSF103473">
    <property type="entry name" value="MFS general substrate transporter"/>
    <property type="match status" value="1"/>
</dbReference>
<comment type="caution">
    <text evidence="9">The sequence shown here is derived from an EMBL/GenBank/DDBJ whole genome shotgun (WGS) entry which is preliminary data.</text>
</comment>
<dbReference type="CDD" id="cd17328">
    <property type="entry name" value="MFS_spinster_like"/>
    <property type="match status" value="1"/>
</dbReference>
<comment type="subcellular location">
    <subcellularLocation>
        <location evidence="1">Membrane</location>
        <topology evidence="1">Multi-pass membrane protein</topology>
    </subcellularLocation>
</comment>
<gene>
    <name evidence="9" type="ORF">BYL167_LOCUS17950</name>
</gene>
<keyword evidence="3 7" id="KW-0812">Transmembrane</keyword>
<dbReference type="Pfam" id="PF07690">
    <property type="entry name" value="MFS_1"/>
    <property type="match status" value="1"/>
</dbReference>
<feature type="transmembrane region" description="Helical" evidence="7">
    <location>
        <begin position="102"/>
        <end position="121"/>
    </location>
</feature>
<feature type="transmembrane region" description="Helical" evidence="7">
    <location>
        <begin position="35"/>
        <end position="55"/>
    </location>
</feature>